<feature type="region of interest" description="Disordered" evidence="1">
    <location>
        <begin position="1"/>
        <end position="56"/>
    </location>
</feature>
<accession>A0ABR3PVK0</accession>
<feature type="compositionally biased region" description="Low complexity" evidence="1">
    <location>
        <begin position="324"/>
        <end position="336"/>
    </location>
</feature>
<dbReference type="GeneID" id="95989207"/>
<dbReference type="Proteomes" id="UP001565368">
    <property type="component" value="Unassembled WGS sequence"/>
</dbReference>
<feature type="region of interest" description="Disordered" evidence="1">
    <location>
        <begin position="237"/>
        <end position="312"/>
    </location>
</feature>
<reference evidence="2 3" key="1">
    <citation type="submission" date="2023-08" db="EMBL/GenBank/DDBJ databases">
        <title>Annotated Genome Sequence of Vanrija albida AlHP1.</title>
        <authorList>
            <person name="Herzog R."/>
        </authorList>
    </citation>
    <scope>NUCLEOTIDE SEQUENCE [LARGE SCALE GENOMIC DNA]</scope>
    <source>
        <strain evidence="2 3">AlHP1</strain>
    </source>
</reference>
<sequence>MVRTKQSRAQAAKQAKQALAQPTLSSDPAPAFIPIPGSIADPDPAPEVTDPPATAAPPLTPAHTYTLQELYPNLNGVTDHLGNVTAPPPPASALSKWEAEIRTYPREQGHGIIIPFSRRADKVSRVIKYFSDPNPAVYLLPYGKACNRCVNMSWFCFRKSPAGPCLTCRNEKDCRAQHEGLGIRMLEPAQKRMLESKGFVLPLLPERAAAPAAQGESAAQAEAPAVEAPAATITQLATRQAATRTKRTQADDTDSSDEYRPSPKRRADTLADTTDSEYSPPQKRRQRALPRLATSPQSTAPPSDAEAGPSRSALARTTLTPALESLRSSRSASRLATPPDVAARTPLFLPSEGEEELDELDVEVDEVKDEPEEDGFAEYRAKTQDYVPHRYGDAARPSPAAYPSVNAPAPGWVDYQFKPAARRASGDWSRYSYAAQAARGVFGEGARSAYSDSEHGDQYAEPGPSLPLLAPRGSYARQYESDADDEYDARAYDPRARSPFRLVYRGAAHDHRHDDDRYNGEDYVDADRRSPSPRPRRTSAPYTQPAASPLPDTRTVSDTRFVSDTQALSDSPLASDTRPAPPTTTTTSSEPVSSSSSPKPTPKPKATAAPRRSGRLSVPRPPVRRKPRPRASHKQLSTQPPYAAATALAESALQQSKSRLAEPWLYDWHASAAERRSLVAINALLPPALRHEFVRSVFSAWTNRDLYAPPREMRALAAAWDESEPLTGPGLLEDFFLRGLSDDERASRHCVPGTRWLPATLVDLALRCMPASRREHLLRAVDLTVNPERAV</sequence>
<feature type="region of interest" description="Disordered" evidence="1">
    <location>
        <begin position="365"/>
        <end position="384"/>
    </location>
</feature>
<gene>
    <name evidence="2" type="ORF">Q8F55_008164</name>
</gene>
<feature type="region of interest" description="Disordered" evidence="1">
    <location>
        <begin position="324"/>
        <end position="360"/>
    </location>
</feature>
<feature type="compositionally biased region" description="Basic residues" evidence="1">
    <location>
        <begin position="622"/>
        <end position="633"/>
    </location>
</feature>
<feature type="compositionally biased region" description="Low complexity" evidence="1">
    <location>
        <begin position="40"/>
        <end position="53"/>
    </location>
</feature>
<evidence type="ECO:0000313" key="3">
    <source>
        <dbReference type="Proteomes" id="UP001565368"/>
    </source>
</evidence>
<feature type="compositionally biased region" description="Basic and acidic residues" evidence="1">
    <location>
        <begin position="507"/>
        <end position="530"/>
    </location>
</feature>
<comment type="caution">
    <text evidence="2">The sequence shown here is derived from an EMBL/GenBank/DDBJ whole genome shotgun (WGS) entry which is preliminary data.</text>
</comment>
<evidence type="ECO:0000313" key="2">
    <source>
        <dbReference type="EMBL" id="KAL1406465.1"/>
    </source>
</evidence>
<evidence type="ECO:0000256" key="1">
    <source>
        <dbReference type="SAM" id="MobiDB-lite"/>
    </source>
</evidence>
<feature type="region of interest" description="Disordered" evidence="1">
    <location>
        <begin position="446"/>
        <end position="650"/>
    </location>
</feature>
<proteinExistence type="predicted"/>
<feature type="compositionally biased region" description="Low complexity" evidence="1">
    <location>
        <begin position="574"/>
        <end position="618"/>
    </location>
</feature>
<feature type="compositionally biased region" description="Polar residues" evidence="1">
    <location>
        <begin position="554"/>
        <end position="569"/>
    </location>
</feature>
<evidence type="ECO:0008006" key="4">
    <source>
        <dbReference type="Google" id="ProtNLM"/>
    </source>
</evidence>
<dbReference type="RefSeq" id="XP_069206409.1">
    <property type="nucleotide sequence ID" value="XM_069356568.1"/>
</dbReference>
<protein>
    <recommendedName>
        <fullName evidence="4">Zn(2)-C6 fungal-type domain-containing protein</fullName>
    </recommendedName>
</protein>
<name>A0ABR3PVK0_9TREE</name>
<feature type="compositionally biased region" description="Acidic residues" evidence="1">
    <location>
        <begin position="365"/>
        <end position="376"/>
    </location>
</feature>
<organism evidence="2 3">
    <name type="scientific">Vanrija albida</name>
    <dbReference type="NCBI Taxonomy" id="181172"/>
    <lineage>
        <taxon>Eukaryota</taxon>
        <taxon>Fungi</taxon>
        <taxon>Dikarya</taxon>
        <taxon>Basidiomycota</taxon>
        <taxon>Agaricomycotina</taxon>
        <taxon>Tremellomycetes</taxon>
        <taxon>Trichosporonales</taxon>
        <taxon>Trichosporonaceae</taxon>
        <taxon>Vanrija</taxon>
    </lineage>
</organism>
<dbReference type="EMBL" id="JBBXJM010000006">
    <property type="protein sequence ID" value="KAL1406465.1"/>
    <property type="molecule type" value="Genomic_DNA"/>
</dbReference>
<keyword evidence="3" id="KW-1185">Reference proteome</keyword>
<feature type="compositionally biased region" description="Low complexity" evidence="1">
    <location>
        <begin position="7"/>
        <end position="21"/>
    </location>
</feature>
<feature type="compositionally biased region" description="Basic and acidic residues" evidence="1">
    <location>
        <begin position="257"/>
        <end position="269"/>
    </location>
</feature>